<feature type="domain" description="Acyl-CoA dehydrogenase/oxidase C-terminal" evidence="6">
    <location>
        <begin position="3"/>
        <end position="113"/>
    </location>
</feature>
<reference evidence="7" key="1">
    <citation type="submission" date="2021-05" db="EMBL/GenBank/DDBJ databases">
        <authorList>
            <person name="Alioto T."/>
            <person name="Alioto T."/>
            <person name="Gomez Garrido J."/>
        </authorList>
    </citation>
    <scope>NUCLEOTIDE SEQUENCE</scope>
</reference>
<evidence type="ECO:0000313" key="7">
    <source>
        <dbReference type="EMBL" id="CAG6707441.1"/>
    </source>
</evidence>
<sequence>MLDRVQFGRPLAANQIPQLKFANMLSEISLGLISCYQVGRLKDFNQETPEMISILKRNNCSKALAIARTARDMLGGNGISDEYHVMRHVNNLEVVNTYEGTEDVHALILGRAITGIQAFQ</sequence>
<evidence type="ECO:0000256" key="5">
    <source>
        <dbReference type="ARBA" id="ARBA00023128"/>
    </source>
</evidence>
<evidence type="ECO:0000256" key="1">
    <source>
        <dbReference type="ARBA" id="ARBA00004173"/>
    </source>
</evidence>
<dbReference type="GO" id="GO:0000062">
    <property type="term" value="F:fatty-acyl-CoA binding"/>
    <property type="evidence" value="ECO:0007669"/>
    <property type="project" value="TreeGrafter"/>
</dbReference>
<dbReference type="InterPro" id="IPR006089">
    <property type="entry name" value="Acyl-CoA_DH_CS"/>
</dbReference>
<dbReference type="SUPFAM" id="SSF47203">
    <property type="entry name" value="Acyl-CoA dehydrogenase C-terminal domain-like"/>
    <property type="match status" value="1"/>
</dbReference>
<organism evidence="7">
    <name type="scientific">Cacopsylla melanoneura</name>
    <dbReference type="NCBI Taxonomy" id="428564"/>
    <lineage>
        <taxon>Eukaryota</taxon>
        <taxon>Metazoa</taxon>
        <taxon>Ecdysozoa</taxon>
        <taxon>Arthropoda</taxon>
        <taxon>Hexapoda</taxon>
        <taxon>Insecta</taxon>
        <taxon>Pterygota</taxon>
        <taxon>Neoptera</taxon>
        <taxon>Paraneoptera</taxon>
        <taxon>Hemiptera</taxon>
        <taxon>Sternorrhyncha</taxon>
        <taxon>Psylloidea</taxon>
        <taxon>Psyllidae</taxon>
        <taxon>Psyllinae</taxon>
        <taxon>Cacopsylla</taxon>
    </lineage>
</organism>
<protein>
    <submittedName>
        <fullName evidence="7">Glutaryl-CoA dehydrogenase, mitochondrial</fullName>
    </submittedName>
</protein>
<evidence type="ECO:0000256" key="2">
    <source>
        <dbReference type="ARBA" id="ARBA00022630"/>
    </source>
</evidence>
<dbReference type="InterPro" id="IPR036250">
    <property type="entry name" value="AcylCo_DH-like_C"/>
</dbReference>
<dbReference type="EMBL" id="HBUF01344140">
    <property type="protein sequence ID" value="CAG6707445.1"/>
    <property type="molecule type" value="Transcribed_RNA"/>
</dbReference>
<dbReference type="InterPro" id="IPR052033">
    <property type="entry name" value="Glutaryl-CoA_DH_mitochondrial"/>
</dbReference>
<dbReference type="GO" id="GO:0050660">
    <property type="term" value="F:flavin adenine dinucleotide binding"/>
    <property type="evidence" value="ECO:0007669"/>
    <property type="project" value="TreeGrafter"/>
</dbReference>
<dbReference type="GO" id="GO:0033539">
    <property type="term" value="P:fatty acid beta-oxidation using acyl-CoA dehydrogenase"/>
    <property type="evidence" value="ECO:0007669"/>
    <property type="project" value="TreeGrafter"/>
</dbReference>
<evidence type="ECO:0000259" key="6">
    <source>
        <dbReference type="Pfam" id="PF00441"/>
    </source>
</evidence>
<dbReference type="GO" id="GO:0005743">
    <property type="term" value="C:mitochondrial inner membrane"/>
    <property type="evidence" value="ECO:0007669"/>
    <property type="project" value="TreeGrafter"/>
</dbReference>
<dbReference type="PROSITE" id="PS00073">
    <property type="entry name" value="ACYL_COA_DH_2"/>
    <property type="match status" value="1"/>
</dbReference>
<dbReference type="InterPro" id="IPR009075">
    <property type="entry name" value="AcylCo_DH/oxidase_C"/>
</dbReference>
<evidence type="ECO:0000256" key="4">
    <source>
        <dbReference type="ARBA" id="ARBA00023002"/>
    </source>
</evidence>
<keyword evidence="3" id="KW-0809">Transit peptide</keyword>
<evidence type="ECO:0000256" key="3">
    <source>
        <dbReference type="ARBA" id="ARBA00022946"/>
    </source>
</evidence>
<keyword evidence="4" id="KW-0560">Oxidoreductase</keyword>
<name>A0A8D8UPE2_9HEMI</name>
<dbReference type="AlphaFoldDB" id="A0A8D8UPE2"/>
<dbReference type="GO" id="GO:0046949">
    <property type="term" value="P:fatty-acyl-CoA biosynthetic process"/>
    <property type="evidence" value="ECO:0007669"/>
    <property type="project" value="TreeGrafter"/>
</dbReference>
<dbReference type="Gene3D" id="1.20.140.10">
    <property type="entry name" value="Butyryl-CoA Dehydrogenase, subunit A, domain 3"/>
    <property type="match status" value="1"/>
</dbReference>
<accession>A0A8D8UPE2</accession>
<keyword evidence="5" id="KW-0496">Mitochondrion</keyword>
<dbReference type="PANTHER" id="PTHR42807:SF1">
    <property type="entry name" value="GLUTARYL-COA DEHYDROGENASE, MITOCHONDRIAL"/>
    <property type="match status" value="1"/>
</dbReference>
<keyword evidence="2" id="KW-0285">Flavoprotein</keyword>
<dbReference type="EMBL" id="HBUF01344139">
    <property type="protein sequence ID" value="CAG6707441.1"/>
    <property type="molecule type" value="Transcribed_RNA"/>
</dbReference>
<comment type="subcellular location">
    <subcellularLocation>
        <location evidence="1">Mitochondrion</location>
    </subcellularLocation>
</comment>
<proteinExistence type="predicted"/>
<dbReference type="Pfam" id="PF00441">
    <property type="entry name" value="Acyl-CoA_dh_1"/>
    <property type="match status" value="1"/>
</dbReference>
<dbReference type="GO" id="GO:0004361">
    <property type="term" value="F:glutaryl-CoA dehydrogenase activity"/>
    <property type="evidence" value="ECO:0007669"/>
    <property type="project" value="TreeGrafter"/>
</dbReference>
<dbReference type="PANTHER" id="PTHR42807">
    <property type="entry name" value="GLUTARYL-COA DEHYDROGENASE, MITOCHONDRIAL"/>
    <property type="match status" value="1"/>
</dbReference>